<organism evidence="2 3">
    <name type="scientific">Drosophila ananassae</name>
    <name type="common">Fruit fly</name>
    <dbReference type="NCBI Taxonomy" id="7217"/>
    <lineage>
        <taxon>Eukaryota</taxon>
        <taxon>Metazoa</taxon>
        <taxon>Ecdysozoa</taxon>
        <taxon>Arthropoda</taxon>
        <taxon>Hexapoda</taxon>
        <taxon>Insecta</taxon>
        <taxon>Pterygota</taxon>
        <taxon>Neoptera</taxon>
        <taxon>Endopterygota</taxon>
        <taxon>Diptera</taxon>
        <taxon>Brachycera</taxon>
        <taxon>Muscomorpha</taxon>
        <taxon>Ephydroidea</taxon>
        <taxon>Drosophilidae</taxon>
        <taxon>Drosophila</taxon>
        <taxon>Sophophora</taxon>
    </lineage>
</organism>
<gene>
    <name evidence="2" type="primary">Dana\GF27002</name>
    <name evidence="2" type="ORF">GF27002</name>
</gene>
<feature type="transmembrane region" description="Helical" evidence="1">
    <location>
        <begin position="54"/>
        <end position="76"/>
    </location>
</feature>
<evidence type="ECO:0000313" key="2">
    <source>
        <dbReference type="EMBL" id="KPU77974.1"/>
    </source>
</evidence>
<keyword evidence="1" id="KW-1133">Transmembrane helix</keyword>
<keyword evidence="1" id="KW-0472">Membrane</keyword>
<dbReference type="AlphaFoldDB" id="A0A0P8XTC7"/>
<name>A0A0P8XTC7_DROAN</name>
<protein>
    <submittedName>
        <fullName evidence="2">Uncharacterized protein</fullName>
    </submittedName>
</protein>
<sequence length="123" mass="13766">MCPDGSCPSIPARSCGISYSIYGIVMGAVCGLLELLFALDIISLESVNRPETYVYIQLVFAFSYILAGIFLLFGILKEQRPLFMAGKILSYIWPIANVFRIFPLVIHIISVCRLCPLRNELFP</sequence>
<accession>A0A0P8XTC7</accession>
<evidence type="ECO:0000313" key="3">
    <source>
        <dbReference type="Proteomes" id="UP000007801"/>
    </source>
</evidence>
<keyword evidence="3" id="KW-1185">Reference proteome</keyword>
<dbReference type="InParanoid" id="A0A0P8XTC7"/>
<evidence type="ECO:0000256" key="1">
    <source>
        <dbReference type="SAM" id="Phobius"/>
    </source>
</evidence>
<feature type="transmembrane region" description="Helical" evidence="1">
    <location>
        <begin position="88"/>
        <end position="109"/>
    </location>
</feature>
<feature type="transmembrane region" description="Helical" evidence="1">
    <location>
        <begin position="21"/>
        <end position="42"/>
    </location>
</feature>
<dbReference type="EMBL" id="CH902618">
    <property type="protein sequence ID" value="KPU77974.1"/>
    <property type="molecule type" value="Genomic_DNA"/>
</dbReference>
<proteinExistence type="predicted"/>
<dbReference type="STRING" id="7217.A0A0P8XTC7"/>
<dbReference type="Proteomes" id="UP000007801">
    <property type="component" value="Unassembled WGS sequence"/>
</dbReference>
<reference evidence="2 3" key="1">
    <citation type="journal article" date="2007" name="Nature">
        <title>Evolution of genes and genomes on the Drosophila phylogeny.</title>
        <authorList>
            <consortium name="Drosophila 12 Genomes Consortium"/>
            <person name="Clark A.G."/>
            <person name="Eisen M.B."/>
            <person name="Smith D.R."/>
            <person name="Bergman C.M."/>
            <person name="Oliver B."/>
            <person name="Markow T.A."/>
            <person name="Kaufman T.C."/>
            <person name="Kellis M."/>
            <person name="Gelbart W."/>
            <person name="Iyer V.N."/>
            <person name="Pollard D.A."/>
            <person name="Sackton T.B."/>
            <person name="Larracuente A.M."/>
            <person name="Singh N.D."/>
            <person name="Abad J.P."/>
            <person name="Abt D.N."/>
            <person name="Adryan B."/>
            <person name="Aguade M."/>
            <person name="Akashi H."/>
            <person name="Anderson W.W."/>
            <person name="Aquadro C.F."/>
            <person name="Ardell D.H."/>
            <person name="Arguello R."/>
            <person name="Artieri C.G."/>
            <person name="Barbash D.A."/>
            <person name="Barker D."/>
            <person name="Barsanti P."/>
            <person name="Batterham P."/>
            <person name="Batzoglou S."/>
            <person name="Begun D."/>
            <person name="Bhutkar A."/>
            <person name="Blanco E."/>
            <person name="Bosak S.A."/>
            <person name="Bradley R.K."/>
            <person name="Brand A.D."/>
            <person name="Brent M.R."/>
            <person name="Brooks A.N."/>
            <person name="Brown R.H."/>
            <person name="Butlin R.K."/>
            <person name="Caggese C."/>
            <person name="Calvi B.R."/>
            <person name="Bernardo de Carvalho A."/>
            <person name="Caspi A."/>
            <person name="Castrezana S."/>
            <person name="Celniker S.E."/>
            <person name="Chang J.L."/>
            <person name="Chapple C."/>
            <person name="Chatterji S."/>
            <person name="Chinwalla A."/>
            <person name="Civetta A."/>
            <person name="Clifton S.W."/>
            <person name="Comeron J.M."/>
            <person name="Costello J.C."/>
            <person name="Coyne J.A."/>
            <person name="Daub J."/>
            <person name="David R.G."/>
            <person name="Delcher A.L."/>
            <person name="Delehaunty K."/>
            <person name="Do C.B."/>
            <person name="Ebling H."/>
            <person name="Edwards K."/>
            <person name="Eickbush T."/>
            <person name="Evans J.D."/>
            <person name="Filipski A."/>
            <person name="Findeiss S."/>
            <person name="Freyhult E."/>
            <person name="Fulton L."/>
            <person name="Fulton R."/>
            <person name="Garcia A.C."/>
            <person name="Gardiner A."/>
            <person name="Garfield D.A."/>
            <person name="Garvin B.E."/>
            <person name="Gibson G."/>
            <person name="Gilbert D."/>
            <person name="Gnerre S."/>
            <person name="Godfrey J."/>
            <person name="Good R."/>
            <person name="Gotea V."/>
            <person name="Gravely B."/>
            <person name="Greenberg A.J."/>
            <person name="Griffiths-Jones S."/>
            <person name="Gross S."/>
            <person name="Guigo R."/>
            <person name="Gustafson E.A."/>
            <person name="Haerty W."/>
            <person name="Hahn M.W."/>
            <person name="Halligan D.L."/>
            <person name="Halpern A.L."/>
            <person name="Halter G.M."/>
            <person name="Han M.V."/>
            <person name="Heger A."/>
            <person name="Hillier L."/>
            <person name="Hinrichs A.S."/>
            <person name="Holmes I."/>
            <person name="Hoskins R.A."/>
            <person name="Hubisz M.J."/>
            <person name="Hultmark D."/>
            <person name="Huntley M.A."/>
            <person name="Jaffe D.B."/>
            <person name="Jagadeeshan S."/>
            <person name="Jeck W.R."/>
            <person name="Johnson J."/>
            <person name="Jones C.D."/>
            <person name="Jordan W.C."/>
            <person name="Karpen G.H."/>
            <person name="Kataoka E."/>
            <person name="Keightley P.D."/>
            <person name="Kheradpour P."/>
            <person name="Kirkness E.F."/>
            <person name="Koerich L.B."/>
            <person name="Kristiansen K."/>
            <person name="Kudrna D."/>
            <person name="Kulathinal R.J."/>
            <person name="Kumar S."/>
            <person name="Kwok R."/>
            <person name="Lander E."/>
            <person name="Langley C.H."/>
            <person name="Lapoint R."/>
            <person name="Lazzaro B.P."/>
            <person name="Lee S.J."/>
            <person name="Levesque L."/>
            <person name="Li R."/>
            <person name="Lin C.F."/>
            <person name="Lin M.F."/>
            <person name="Lindblad-Toh K."/>
            <person name="Llopart A."/>
            <person name="Long M."/>
            <person name="Low L."/>
            <person name="Lozovsky E."/>
            <person name="Lu J."/>
            <person name="Luo M."/>
            <person name="Machado C.A."/>
            <person name="Makalowski W."/>
            <person name="Marzo M."/>
            <person name="Matsuda M."/>
            <person name="Matzkin L."/>
            <person name="McAllister B."/>
            <person name="McBride C.S."/>
            <person name="McKernan B."/>
            <person name="McKernan K."/>
            <person name="Mendez-Lago M."/>
            <person name="Minx P."/>
            <person name="Mollenhauer M.U."/>
            <person name="Montooth K."/>
            <person name="Mount S.M."/>
            <person name="Mu X."/>
            <person name="Myers E."/>
            <person name="Negre B."/>
            <person name="Newfeld S."/>
            <person name="Nielsen R."/>
            <person name="Noor M.A."/>
            <person name="O'Grady P."/>
            <person name="Pachter L."/>
            <person name="Papaceit M."/>
            <person name="Parisi M.J."/>
            <person name="Parisi M."/>
            <person name="Parts L."/>
            <person name="Pedersen J.S."/>
            <person name="Pesole G."/>
            <person name="Phillippy A.M."/>
            <person name="Ponting C.P."/>
            <person name="Pop M."/>
            <person name="Porcelli D."/>
            <person name="Powell J.R."/>
            <person name="Prohaska S."/>
            <person name="Pruitt K."/>
            <person name="Puig M."/>
            <person name="Quesneville H."/>
            <person name="Ram K.R."/>
            <person name="Rand D."/>
            <person name="Rasmussen M.D."/>
            <person name="Reed L.K."/>
            <person name="Reenan R."/>
            <person name="Reily A."/>
            <person name="Remington K.A."/>
            <person name="Rieger T.T."/>
            <person name="Ritchie M.G."/>
            <person name="Robin C."/>
            <person name="Rogers Y.H."/>
            <person name="Rohde C."/>
            <person name="Rozas J."/>
            <person name="Rubenfield M.J."/>
            <person name="Ruiz A."/>
            <person name="Russo S."/>
            <person name="Salzberg S.L."/>
            <person name="Sanchez-Gracia A."/>
            <person name="Saranga D.J."/>
            <person name="Sato H."/>
            <person name="Schaeffer S.W."/>
            <person name="Schatz M.C."/>
            <person name="Schlenke T."/>
            <person name="Schwartz R."/>
            <person name="Segarra C."/>
            <person name="Singh R.S."/>
            <person name="Sirot L."/>
            <person name="Sirota M."/>
            <person name="Sisneros N.B."/>
            <person name="Smith C.D."/>
            <person name="Smith T.F."/>
            <person name="Spieth J."/>
            <person name="Stage D.E."/>
            <person name="Stark A."/>
            <person name="Stephan W."/>
            <person name="Strausberg R.L."/>
            <person name="Strempel S."/>
            <person name="Sturgill D."/>
            <person name="Sutton G."/>
            <person name="Sutton G.G."/>
            <person name="Tao W."/>
            <person name="Teichmann S."/>
            <person name="Tobari Y.N."/>
            <person name="Tomimura Y."/>
            <person name="Tsolas J.M."/>
            <person name="Valente V.L."/>
            <person name="Venter E."/>
            <person name="Venter J.C."/>
            <person name="Vicario S."/>
            <person name="Vieira F.G."/>
            <person name="Vilella A.J."/>
            <person name="Villasante A."/>
            <person name="Walenz B."/>
            <person name="Wang J."/>
            <person name="Wasserman M."/>
            <person name="Watts T."/>
            <person name="Wilson D."/>
            <person name="Wilson R.K."/>
            <person name="Wing R.A."/>
            <person name="Wolfner M.F."/>
            <person name="Wong A."/>
            <person name="Wong G.K."/>
            <person name="Wu C.I."/>
            <person name="Wu G."/>
            <person name="Yamamoto D."/>
            <person name="Yang H.P."/>
            <person name="Yang S.P."/>
            <person name="Yorke J.A."/>
            <person name="Yoshida K."/>
            <person name="Zdobnov E."/>
            <person name="Zhang P."/>
            <person name="Zhang Y."/>
            <person name="Zimin A.V."/>
            <person name="Baldwin J."/>
            <person name="Abdouelleil A."/>
            <person name="Abdulkadir J."/>
            <person name="Abebe A."/>
            <person name="Abera B."/>
            <person name="Abreu J."/>
            <person name="Acer S.C."/>
            <person name="Aftuck L."/>
            <person name="Alexander A."/>
            <person name="An P."/>
            <person name="Anderson E."/>
            <person name="Anderson S."/>
            <person name="Arachi H."/>
            <person name="Azer M."/>
            <person name="Bachantsang P."/>
            <person name="Barry A."/>
            <person name="Bayul T."/>
            <person name="Berlin A."/>
            <person name="Bessette D."/>
            <person name="Bloom T."/>
            <person name="Blye J."/>
            <person name="Boguslavskiy L."/>
            <person name="Bonnet C."/>
            <person name="Boukhgalter B."/>
            <person name="Bourzgui I."/>
            <person name="Brown A."/>
            <person name="Cahill P."/>
            <person name="Channer S."/>
            <person name="Cheshatsang Y."/>
            <person name="Chuda L."/>
            <person name="Citroen M."/>
            <person name="Collymore A."/>
            <person name="Cooke P."/>
            <person name="Costello M."/>
            <person name="D'Aco K."/>
            <person name="Daza R."/>
            <person name="De Haan G."/>
            <person name="DeGray S."/>
            <person name="DeMaso C."/>
            <person name="Dhargay N."/>
            <person name="Dooley K."/>
            <person name="Dooley E."/>
            <person name="Doricent M."/>
            <person name="Dorje P."/>
            <person name="Dorjee K."/>
            <person name="Dupes A."/>
            <person name="Elong R."/>
            <person name="Falk J."/>
            <person name="Farina A."/>
            <person name="Faro S."/>
            <person name="Ferguson D."/>
            <person name="Fisher S."/>
            <person name="Foley C.D."/>
            <person name="Franke A."/>
            <person name="Friedrich D."/>
            <person name="Gadbois L."/>
            <person name="Gearin G."/>
            <person name="Gearin C.R."/>
            <person name="Giannoukos G."/>
            <person name="Goode T."/>
            <person name="Graham J."/>
            <person name="Grandbois E."/>
            <person name="Grewal S."/>
            <person name="Gyaltsen K."/>
            <person name="Hafez N."/>
            <person name="Hagos B."/>
            <person name="Hall J."/>
            <person name="Henson C."/>
            <person name="Hollinger A."/>
            <person name="Honan T."/>
            <person name="Huard M.D."/>
            <person name="Hughes L."/>
            <person name="Hurhula B."/>
            <person name="Husby M.E."/>
            <person name="Kamat A."/>
            <person name="Kanga B."/>
            <person name="Kashin S."/>
            <person name="Khazanovich D."/>
            <person name="Kisner P."/>
            <person name="Lance K."/>
            <person name="Lara M."/>
            <person name="Lee W."/>
            <person name="Lennon N."/>
            <person name="Letendre F."/>
            <person name="LeVine R."/>
            <person name="Lipovsky A."/>
            <person name="Liu X."/>
            <person name="Liu J."/>
            <person name="Liu S."/>
            <person name="Lokyitsang T."/>
            <person name="Lokyitsang Y."/>
            <person name="Lubonja R."/>
            <person name="Lui A."/>
            <person name="MacDonald P."/>
            <person name="Magnisalis V."/>
            <person name="Maru K."/>
            <person name="Matthews C."/>
            <person name="McCusker W."/>
            <person name="McDonough S."/>
            <person name="Mehta T."/>
            <person name="Meldrim J."/>
            <person name="Meneus L."/>
            <person name="Mihai O."/>
            <person name="Mihalev A."/>
            <person name="Mihova T."/>
            <person name="Mittelman R."/>
            <person name="Mlenga V."/>
            <person name="Montmayeur A."/>
            <person name="Mulrain L."/>
            <person name="Navidi A."/>
            <person name="Naylor J."/>
            <person name="Negash T."/>
            <person name="Nguyen T."/>
            <person name="Nguyen N."/>
            <person name="Nicol R."/>
            <person name="Norbu C."/>
            <person name="Norbu N."/>
            <person name="Novod N."/>
            <person name="O'Neill B."/>
            <person name="Osman S."/>
            <person name="Markiewicz E."/>
            <person name="Oyono O.L."/>
            <person name="Patti C."/>
            <person name="Phunkhang P."/>
            <person name="Pierre F."/>
            <person name="Priest M."/>
            <person name="Raghuraman S."/>
            <person name="Rege F."/>
            <person name="Reyes R."/>
            <person name="Rise C."/>
            <person name="Rogov P."/>
            <person name="Ross K."/>
            <person name="Ryan E."/>
            <person name="Settipalli S."/>
            <person name="Shea T."/>
            <person name="Sherpa N."/>
            <person name="Shi L."/>
            <person name="Shih D."/>
            <person name="Sparrow T."/>
            <person name="Spaulding J."/>
            <person name="Stalker J."/>
            <person name="Stange-Thomann N."/>
            <person name="Stavropoulos S."/>
            <person name="Stone C."/>
            <person name="Strader C."/>
            <person name="Tesfaye S."/>
            <person name="Thomson T."/>
            <person name="Thoulutsang Y."/>
            <person name="Thoulutsang D."/>
            <person name="Topham K."/>
            <person name="Topping I."/>
            <person name="Tsamla T."/>
            <person name="Vassiliev H."/>
            <person name="Vo A."/>
            <person name="Wangchuk T."/>
            <person name="Wangdi T."/>
            <person name="Weiand M."/>
            <person name="Wilkinson J."/>
            <person name="Wilson A."/>
            <person name="Yadav S."/>
            <person name="Young G."/>
            <person name="Yu Q."/>
            <person name="Zembek L."/>
            <person name="Zhong D."/>
            <person name="Zimmer A."/>
            <person name="Zwirko Z."/>
            <person name="Jaffe D.B."/>
            <person name="Alvarez P."/>
            <person name="Brockman W."/>
            <person name="Butler J."/>
            <person name="Chin C."/>
            <person name="Gnerre S."/>
            <person name="Grabherr M."/>
            <person name="Kleber M."/>
            <person name="Mauceli E."/>
            <person name="MacCallum I."/>
        </authorList>
    </citation>
    <scope>NUCLEOTIDE SEQUENCE [LARGE SCALE GENOMIC DNA]</scope>
    <source>
        <strain evidence="3">Tucson 14024-0371.13</strain>
    </source>
</reference>
<keyword evidence="1" id="KW-0812">Transmembrane</keyword>